<accession>A0A8T2NMS5</accession>
<protein>
    <recommendedName>
        <fullName evidence="6">EGF-like domain-containing protein</fullName>
    </recommendedName>
</protein>
<feature type="non-terminal residue" evidence="7">
    <location>
        <position position="254"/>
    </location>
</feature>
<dbReference type="GO" id="GO:0043005">
    <property type="term" value="C:neuron projection"/>
    <property type="evidence" value="ECO:0007669"/>
    <property type="project" value="TreeGrafter"/>
</dbReference>
<dbReference type="InterPro" id="IPR051216">
    <property type="entry name" value="Teneurin"/>
</dbReference>
<keyword evidence="8" id="KW-1185">Reference proteome</keyword>
<dbReference type="PROSITE" id="PS01186">
    <property type="entry name" value="EGF_2"/>
    <property type="match status" value="1"/>
</dbReference>
<dbReference type="PROSITE" id="PS00022">
    <property type="entry name" value="EGF_1"/>
    <property type="match status" value="1"/>
</dbReference>
<dbReference type="GO" id="GO:0050839">
    <property type="term" value="F:cell adhesion molecule binding"/>
    <property type="evidence" value="ECO:0007669"/>
    <property type="project" value="TreeGrafter"/>
</dbReference>
<evidence type="ECO:0000256" key="1">
    <source>
        <dbReference type="ARBA" id="ARBA00022536"/>
    </source>
</evidence>
<feature type="disulfide bond" evidence="4">
    <location>
        <begin position="112"/>
        <end position="122"/>
    </location>
</feature>
<organism evidence="7 8">
    <name type="scientific">Albula glossodonta</name>
    <name type="common">roundjaw bonefish</name>
    <dbReference type="NCBI Taxonomy" id="121402"/>
    <lineage>
        <taxon>Eukaryota</taxon>
        <taxon>Metazoa</taxon>
        <taxon>Chordata</taxon>
        <taxon>Craniata</taxon>
        <taxon>Vertebrata</taxon>
        <taxon>Euteleostomi</taxon>
        <taxon>Actinopterygii</taxon>
        <taxon>Neopterygii</taxon>
        <taxon>Teleostei</taxon>
        <taxon>Albuliformes</taxon>
        <taxon>Albulidae</taxon>
        <taxon>Albula</taxon>
    </lineage>
</organism>
<reference evidence="7" key="1">
    <citation type="thesis" date="2021" institute="BYU ScholarsArchive" country="Provo, UT, USA">
        <title>Applications of and Algorithms for Genome Assembly and Genomic Analyses with an Emphasis on Marine Teleosts.</title>
        <authorList>
            <person name="Pickett B.D."/>
        </authorList>
    </citation>
    <scope>NUCLEOTIDE SEQUENCE</scope>
    <source>
        <strain evidence="7">HI-2016</strain>
    </source>
</reference>
<evidence type="ECO:0000256" key="2">
    <source>
        <dbReference type="ARBA" id="ARBA00022737"/>
    </source>
</evidence>
<dbReference type="Gene3D" id="2.10.25.10">
    <property type="entry name" value="Laminin"/>
    <property type="match status" value="3"/>
</dbReference>
<feature type="region of interest" description="Disordered" evidence="5">
    <location>
        <begin position="193"/>
        <end position="231"/>
    </location>
</feature>
<dbReference type="SMART" id="SM00181">
    <property type="entry name" value="EGF"/>
    <property type="match status" value="3"/>
</dbReference>
<dbReference type="SUPFAM" id="SSF57196">
    <property type="entry name" value="EGF/Laminin"/>
    <property type="match status" value="1"/>
</dbReference>
<dbReference type="Proteomes" id="UP000824540">
    <property type="component" value="Unassembled WGS sequence"/>
</dbReference>
<comment type="caution">
    <text evidence="7">The sequence shown here is derived from an EMBL/GenBank/DDBJ whole genome shotgun (WGS) entry which is preliminary data.</text>
</comment>
<feature type="domain" description="EGF-like" evidence="6">
    <location>
        <begin position="108"/>
        <end position="143"/>
    </location>
</feature>
<dbReference type="GO" id="GO:0007157">
    <property type="term" value="P:heterophilic cell-cell adhesion via plasma membrane cell adhesion molecules"/>
    <property type="evidence" value="ECO:0007669"/>
    <property type="project" value="TreeGrafter"/>
</dbReference>
<dbReference type="OrthoDB" id="442731at2759"/>
<evidence type="ECO:0000313" key="7">
    <source>
        <dbReference type="EMBL" id="KAG9341665.1"/>
    </source>
</evidence>
<evidence type="ECO:0000256" key="3">
    <source>
        <dbReference type="ARBA" id="ARBA00023157"/>
    </source>
</evidence>
<name>A0A8T2NMS5_9TELE</name>
<dbReference type="PANTHER" id="PTHR11219:SF7">
    <property type="entry name" value="TENEURIN-1"/>
    <property type="match status" value="1"/>
</dbReference>
<keyword evidence="2" id="KW-0677">Repeat</keyword>
<feature type="disulfide bond" evidence="4">
    <location>
        <begin position="133"/>
        <end position="142"/>
    </location>
</feature>
<dbReference type="FunFam" id="2.10.25.10:FF:000021">
    <property type="entry name" value="Teneurin transmembrane protein 2"/>
    <property type="match status" value="1"/>
</dbReference>
<dbReference type="GO" id="GO:0048666">
    <property type="term" value="P:neuron development"/>
    <property type="evidence" value="ECO:0007669"/>
    <property type="project" value="TreeGrafter"/>
</dbReference>
<dbReference type="AlphaFoldDB" id="A0A8T2NMS5"/>
<evidence type="ECO:0000259" key="6">
    <source>
        <dbReference type="PROSITE" id="PS50026"/>
    </source>
</evidence>
<dbReference type="Pfam" id="PF25024">
    <property type="entry name" value="EGF_TEN"/>
    <property type="match status" value="1"/>
</dbReference>
<evidence type="ECO:0000256" key="4">
    <source>
        <dbReference type="PROSITE-ProRule" id="PRU00076"/>
    </source>
</evidence>
<dbReference type="PANTHER" id="PTHR11219">
    <property type="entry name" value="TENEURIN AND N-ACETYLGLUCOSAMINE-1-PHOSPHODIESTER ALPHA-N-ACETYLGLUCOSAMINIDASE"/>
    <property type="match status" value="1"/>
</dbReference>
<evidence type="ECO:0000256" key="5">
    <source>
        <dbReference type="SAM" id="MobiDB-lite"/>
    </source>
</evidence>
<sequence length="254" mass="27796">MESLCDANEGVFVRTPKQGYLKHCYCLFQGHIVNFILTQISSVCGCTEVCPVPCGSHGVCSEGRCQCEDGWEGMGCDQRACHPRCEEHGQCRDGKCECHPGWEGDHCTIDGCPGLCNGNGRCTLEQSGWHCVCQAGWSGVGCNVVMETECADNTDNDGGRVPRKKCHRNQPPTPCPFCLPSLITCTPSCRPRPSRPPWPTRQGISALISPADDSRAWKNRRETCPSPPSSLSALVEFSLSPKKYKRSRFPQATA</sequence>
<evidence type="ECO:0000313" key="8">
    <source>
        <dbReference type="Proteomes" id="UP000824540"/>
    </source>
</evidence>
<keyword evidence="3 4" id="KW-1015">Disulfide bond</keyword>
<dbReference type="GO" id="GO:0046982">
    <property type="term" value="F:protein heterodimerization activity"/>
    <property type="evidence" value="ECO:0007669"/>
    <property type="project" value="TreeGrafter"/>
</dbReference>
<keyword evidence="1 4" id="KW-0245">EGF-like domain</keyword>
<dbReference type="InterPro" id="IPR000742">
    <property type="entry name" value="EGF"/>
</dbReference>
<dbReference type="PROSITE" id="PS50026">
    <property type="entry name" value="EGF_3"/>
    <property type="match status" value="1"/>
</dbReference>
<gene>
    <name evidence="7" type="ORF">JZ751_018729</name>
</gene>
<dbReference type="EMBL" id="JAFBMS010000033">
    <property type="protein sequence ID" value="KAG9341665.1"/>
    <property type="molecule type" value="Genomic_DNA"/>
</dbReference>
<feature type="compositionally biased region" description="Basic and acidic residues" evidence="5">
    <location>
        <begin position="212"/>
        <end position="223"/>
    </location>
</feature>
<proteinExistence type="predicted"/>
<dbReference type="GO" id="GO:0042803">
    <property type="term" value="F:protein homodimerization activity"/>
    <property type="evidence" value="ECO:0007669"/>
    <property type="project" value="TreeGrafter"/>
</dbReference>
<comment type="caution">
    <text evidence="4">Lacks conserved residue(s) required for the propagation of feature annotation.</text>
</comment>